<evidence type="ECO:0000256" key="1">
    <source>
        <dbReference type="SAM" id="Phobius"/>
    </source>
</evidence>
<feature type="transmembrane region" description="Helical" evidence="1">
    <location>
        <begin position="179"/>
        <end position="197"/>
    </location>
</feature>
<keyword evidence="1" id="KW-0472">Membrane</keyword>
<protein>
    <submittedName>
        <fullName evidence="2">Uncharacterized protein</fullName>
    </submittedName>
</protein>
<evidence type="ECO:0000313" key="2">
    <source>
        <dbReference type="EMBL" id="MBD0831031.1"/>
    </source>
</evidence>
<comment type="caution">
    <text evidence="2">The sequence shown here is derived from an EMBL/GenBank/DDBJ whole genome shotgun (WGS) entry which is preliminary data.</text>
</comment>
<dbReference type="Proteomes" id="UP000600588">
    <property type="component" value="Unassembled WGS sequence"/>
</dbReference>
<dbReference type="AlphaFoldDB" id="A0A8J6UEU8"/>
<dbReference type="InterPro" id="IPR032710">
    <property type="entry name" value="NTF2-like_dom_sf"/>
</dbReference>
<accession>A0A8J6UEU8</accession>
<organism evidence="2 3">
    <name type="scientific">Aestuariibaculum sediminum</name>
    <dbReference type="NCBI Taxonomy" id="2770637"/>
    <lineage>
        <taxon>Bacteria</taxon>
        <taxon>Pseudomonadati</taxon>
        <taxon>Bacteroidota</taxon>
        <taxon>Flavobacteriia</taxon>
        <taxon>Flavobacteriales</taxon>
        <taxon>Flavobacteriaceae</taxon>
    </lineage>
</organism>
<gene>
    <name evidence="2" type="ORF">ICJ83_02695</name>
</gene>
<name>A0A8J6UEU8_9FLAO</name>
<reference evidence="2 3" key="1">
    <citation type="submission" date="2020-09" db="EMBL/GenBank/DDBJ databases">
        <title>TT11 complete genome.</title>
        <authorList>
            <person name="Wu Z."/>
        </authorList>
    </citation>
    <scope>NUCLEOTIDE SEQUENCE [LARGE SCALE GENOMIC DNA]</scope>
    <source>
        <strain evidence="2 3">TT11</strain>
    </source>
</reference>
<dbReference type="RefSeq" id="WP_188228810.1">
    <property type="nucleotide sequence ID" value="NZ_JACVXB010000001.1"/>
</dbReference>
<dbReference type="EMBL" id="JACVXB010000001">
    <property type="protein sequence ID" value="MBD0831031.1"/>
    <property type="molecule type" value="Genomic_DNA"/>
</dbReference>
<proteinExistence type="predicted"/>
<evidence type="ECO:0000313" key="3">
    <source>
        <dbReference type="Proteomes" id="UP000600588"/>
    </source>
</evidence>
<sequence>MIVDIYVYLKVYIISMRYRNTQTIKTLSELNIIFTSILFLVFGVISAQTQPPLEEVEKLLQKKITDVTALIYEGETISYAELMTENAVIPFFGLTGKEEIKKALTRLDIPRTDYTIDFSPIVKIDSTTYVTSYTIKEPSGFTSMQSEIWKFEDGQFKIVVAHLIGKDPPIQGGISKPRFFISALFLGVFSFLLLLIFKNAWLWKRK</sequence>
<dbReference type="SUPFAM" id="SSF54427">
    <property type="entry name" value="NTF2-like"/>
    <property type="match status" value="1"/>
</dbReference>
<feature type="transmembrane region" description="Helical" evidence="1">
    <location>
        <begin position="26"/>
        <end position="45"/>
    </location>
</feature>
<keyword evidence="3" id="KW-1185">Reference proteome</keyword>
<keyword evidence="1" id="KW-1133">Transmembrane helix</keyword>
<keyword evidence="1" id="KW-0812">Transmembrane</keyword>